<evidence type="ECO:0000313" key="3">
    <source>
        <dbReference type="Proteomes" id="UP000324897"/>
    </source>
</evidence>
<reference evidence="2 3" key="1">
    <citation type="journal article" date="2019" name="Sci. Rep.">
        <title>A high-quality genome of Eragrostis curvula grass provides insights into Poaceae evolution and supports new strategies to enhance forage quality.</title>
        <authorList>
            <person name="Carballo J."/>
            <person name="Santos B.A.C.M."/>
            <person name="Zappacosta D."/>
            <person name="Garbus I."/>
            <person name="Selva J.P."/>
            <person name="Gallo C.A."/>
            <person name="Diaz A."/>
            <person name="Albertini E."/>
            <person name="Caccamo M."/>
            <person name="Echenique V."/>
        </authorList>
    </citation>
    <scope>NUCLEOTIDE SEQUENCE [LARGE SCALE GENOMIC DNA]</scope>
    <source>
        <strain evidence="3">cv. Victoria</strain>
        <tissue evidence="2">Leaf</tissue>
    </source>
</reference>
<organism evidence="2 3">
    <name type="scientific">Eragrostis curvula</name>
    <name type="common">weeping love grass</name>
    <dbReference type="NCBI Taxonomy" id="38414"/>
    <lineage>
        <taxon>Eukaryota</taxon>
        <taxon>Viridiplantae</taxon>
        <taxon>Streptophyta</taxon>
        <taxon>Embryophyta</taxon>
        <taxon>Tracheophyta</taxon>
        <taxon>Spermatophyta</taxon>
        <taxon>Magnoliopsida</taxon>
        <taxon>Liliopsida</taxon>
        <taxon>Poales</taxon>
        <taxon>Poaceae</taxon>
        <taxon>PACMAD clade</taxon>
        <taxon>Chloridoideae</taxon>
        <taxon>Eragrostideae</taxon>
        <taxon>Eragrostidinae</taxon>
        <taxon>Eragrostis</taxon>
    </lineage>
</organism>
<evidence type="ECO:0000256" key="1">
    <source>
        <dbReference type="SAM" id="MobiDB-lite"/>
    </source>
</evidence>
<dbReference type="EMBL" id="RWGY01000013">
    <property type="protein sequence ID" value="TVU23915.1"/>
    <property type="molecule type" value="Genomic_DNA"/>
</dbReference>
<feature type="non-terminal residue" evidence="2">
    <location>
        <position position="1"/>
    </location>
</feature>
<protein>
    <submittedName>
        <fullName evidence="2">Uncharacterized protein</fullName>
    </submittedName>
</protein>
<dbReference type="AlphaFoldDB" id="A0A5J9UKI0"/>
<dbReference type="Gramene" id="TVU23915">
    <property type="protein sequence ID" value="TVU23915"/>
    <property type="gene ID" value="EJB05_26303"/>
</dbReference>
<sequence length="71" mass="7374">MGCLFFADGSTLDGHPSTMPSARGKGDASGSGSKRGKAEQVSSVIEREKKPMDCDLMAKVVDSKDPLISGT</sequence>
<dbReference type="Proteomes" id="UP000324897">
    <property type="component" value="Chromosome 2"/>
</dbReference>
<accession>A0A5J9UKI0</accession>
<proteinExistence type="predicted"/>
<keyword evidence="3" id="KW-1185">Reference proteome</keyword>
<feature type="region of interest" description="Disordered" evidence="1">
    <location>
        <begin position="1"/>
        <end position="50"/>
    </location>
</feature>
<evidence type="ECO:0000313" key="2">
    <source>
        <dbReference type="EMBL" id="TVU23915.1"/>
    </source>
</evidence>
<name>A0A5J9UKI0_9POAL</name>
<comment type="caution">
    <text evidence="2">The sequence shown here is derived from an EMBL/GenBank/DDBJ whole genome shotgun (WGS) entry which is preliminary data.</text>
</comment>
<gene>
    <name evidence="2" type="ORF">EJB05_26303</name>
</gene>